<feature type="non-terminal residue" evidence="1">
    <location>
        <position position="59"/>
    </location>
</feature>
<accession>A0A1Y3B0X3</accession>
<organism evidence="1 2">
    <name type="scientific">Euroglyphus maynei</name>
    <name type="common">Mayne's house dust mite</name>
    <dbReference type="NCBI Taxonomy" id="6958"/>
    <lineage>
        <taxon>Eukaryota</taxon>
        <taxon>Metazoa</taxon>
        <taxon>Ecdysozoa</taxon>
        <taxon>Arthropoda</taxon>
        <taxon>Chelicerata</taxon>
        <taxon>Arachnida</taxon>
        <taxon>Acari</taxon>
        <taxon>Acariformes</taxon>
        <taxon>Sarcoptiformes</taxon>
        <taxon>Astigmata</taxon>
        <taxon>Psoroptidia</taxon>
        <taxon>Analgoidea</taxon>
        <taxon>Pyroglyphidae</taxon>
        <taxon>Pyroglyphinae</taxon>
        <taxon>Euroglyphus</taxon>
    </lineage>
</organism>
<evidence type="ECO:0000313" key="2">
    <source>
        <dbReference type="Proteomes" id="UP000194236"/>
    </source>
</evidence>
<keyword evidence="2" id="KW-1185">Reference proteome</keyword>
<protein>
    <submittedName>
        <fullName evidence="1">Uncharacterized protein</fullName>
    </submittedName>
</protein>
<gene>
    <name evidence="1" type="ORF">BLA29_015159</name>
</gene>
<evidence type="ECO:0000313" key="1">
    <source>
        <dbReference type="EMBL" id="OTF73867.1"/>
    </source>
</evidence>
<dbReference type="AlphaFoldDB" id="A0A1Y3B0X3"/>
<reference evidence="1 2" key="1">
    <citation type="submission" date="2017-03" db="EMBL/GenBank/DDBJ databases">
        <title>Genome Survey of Euroglyphus maynei.</title>
        <authorList>
            <person name="Arlian L.G."/>
            <person name="Morgan M.S."/>
            <person name="Rider S.D."/>
        </authorList>
    </citation>
    <scope>NUCLEOTIDE SEQUENCE [LARGE SCALE GENOMIC DNA]</scope>
    <source>
        <strain evidence="1">Arlian Lab</strain>
        <tissue evidence="1">Whole body</tissue>
    </source>
</reference>
<dbReference type="OrthoDB" id="6512951at2759"/>
<dbReference type="EMBL" id="MUJZ01049695">
    <property type="protein sequence ID" value="OTF73867.1"/>
    <property type="molecule type" value="Genomic_DNA"/>
</dbReference>
<comment type="caution">
    <text evidence="1">The sequence shown here is derived from an EMBL/GenBank/DDBJ whole genome shotgun (WGS) entry which is preliminary data.</text>
</comment>
<dbReference type="Proteomes" id="UP000194236">
    <property type="component" value="Unassembled WGS sequence"/>
</dbReference>
<name>A0A1Y3B0X3_EURMA</name>
<proteinExistence type="predicted"/>
<sequence>MIVIAYLDEPQRLIHRVTKPIIQEVYELIQPMRKIQQEIMPVQEEVLTIVARGQDGLSN</sequence>